<dbReference type="CDD" id="cd00191">
    <property type="entry name" value="TY"/>
    <property type="match status" value="1"/>
</dbReference>
<dbReference type="InterPro" id="IPR000716">
    <property type="entry name" value="Thyroglobulin_1"/>
</dbReference>
<comment type="caution">
    <text evidence="10">The sequence shown here is derived from an EMBL/GenBank/DDBJ whole genome shotgun (WGS) entry which is preliminary data.</text>
</comment>
<keyword evidence="7" id="KW-0812">Transmembrane</keyword>
<accession>A0A3M6TNY7</accession>
<keyword evidence="3" id="KW-0677">Repeat</keyword>
<evidence type="ECO:0000256" key="4">
    <source>
        <dbReference type="ARBA" id="ARBA00023157"/>
    </source>
</evidence>
<evidence type="ECO:0000259" key="9">
    <source>
        <dbReference type="PROSITE" id="PS51162"/>
    </source>
</evidence>
<dbReference type="Pfam" id="PF07679">
    <property type="entry name" value="I-set"/>
    <property type="match status" value="1"/>
</dbReference>
<dbReference type="FunFam" id="2.60.40.10:FF:000032">
    <property type="entry name" value="palladin isoform X1"/>
    <property type="match status" value="1"/>
</dbReference>
<keyword evidence="11" id="KW-1185">Reference proteome</keyword>
<evidence type="ECO:0000313" key="10">
    <source>
        <dbReference type="EMBL" id="RMX42998.1"/>
    </source>
</evidence>
<dbReference type="SUPFAM" id="SSF57610">
    <property type="entry name" value="Thyroglobulin type-1 domain"/>
    <property type="match status" value="1"/>
</dbReference>
<organism evidence="10 11">
    <name type="scientific">Pocillopora damicornis</name>
    <name type="common">Cauliflower coral</name>
    <name type="synonym">Millepora damicornis</name>
    <dbReference type="NCBI Taxonomy" id="46731"/>
    <lineage>
        <taxon>Eukaryota</taxon>
        <taxon>Metazoa</taxon>
        <taxon>Cnidaria</taxon>
        <taxon>Anthozoa</taxon>
        <taxon>Hexacorallia</taxon>
        <taxon>Scleractinia</taxon>
        <taxon>Astrocoeniina</taxon>
        <taxon>Pocilloporidae</taxon>
        <taxon>Pocillopora</taxon>
    </lineage>
</organism>
<evidence type="ECO:0000259" key="8">
    <source>
        <dbReference type="PROSITE" id="PS50835"/>
    </source>
</evidence>
<evidence type="ECO:0000256" key="5">
    <source>
        <dbReference type="ARBA" id="ARBA00023319"/>
    </source>
</evidence>
<dbReference type="SMART" id="SM00409">
    <property type="entry name" value="IG"/>
    <property type="match status" value="1"/>
</dbReference>
<dbReference type="GO" id="GO:0005604">
    <property type="term" value="C:basement membrane"/>
    <property type="evidence" value="ECO:0007669"/>
    <property type="project" value="TreeGrafter"/>
</dbReference>
<evidence type="ECO:0000256" key="2">
    <source>
        <dbReference type="ARBA" id="ARBA00022525"/>
    </source>
</evidence>
<dbReference type="OrthoDB" id="5985175at2759"/>
<keyword evidence="7" id="KW-1133">Transmembrane helix</keyword>
<dbReference type="InterPro" id="IPR003598">
    <property type="entry name" value="Ig_sub2"/>
</dbReference>
<dbReference type="PANTHER" id="PTHR12352:SF3">
    <property type="entry name" value="NIDOGEN-2"/>
    <property type="match status" value="1"/>
</dbReference>
<dbReference type="GO" id="GO:0005615">
    <property type="term" value="C:extracellular space"/>
    <property type="evidence" value="ECO:0007669"/>
    <property type="project" value="TreeGrafter"/>
</dbReference>
<dbReference type="EMBL" id="RCHS01003247">
    <property type="protein sequence ID" value="RMX42998.1"/>
    <property type="molecule type" value="Genomic_DNA"/>
</dbReference>
<name>A0A3M6TNY7_POCDA</name>
<comment type="subcellular location">
    <subcellularLocation>
        <location evidence="1">Secreted</location>
    </subcellularLocation>
</comment>
<evidence type="ECO:0000256" key="6">
    <source>
        <dbReference type="PROSITE-ProRule" id="PRU00500"/>
    </source>
</evidence>
<feature type="domain" description="Thyroglobulin type-1" evidence="9">
    <location>
        <begin position="117"/>
        <end position="180"/>
    </location>
</feature>
<dbReference type="PANTHER" id="PTHR12352">
    <property type="entry name" value="SECRETED MODULAR CALCIUM-BINDING PROTEIN"/>
    <property type="match status" value="1"/>
</dbReference>
<dbReference type="PROSITE" id="PS00484">
    <property type="entry name" value="THYROGLOBULIN_1_1"/>
    <property type="match status" value="1"/>
</dbReference>
<feature type="domain" description="Ig-like" evidence="8">
    <location>
        <begin position="33"/>
        <end position="118"/>
    </location>
</feature>
<keyword evidence="4 6" id="KW-1015">Disulfide bond</keyword>
<evidence type="ECO:0008006" key="12">
    <source>
        <dbReference type="Google" id="ProtNLM"/>
    </source>
</evidence>
<dbReference type="SMART" id="SM00211">
    <property type="entry name" value="TY"/>
    <property type="match status" value="1"/>
</dbReference>
<keyword evidence="5" id="KW-0393">Immunoglobulin domain</keyword>
<reference evidence="10 11" key="1">
    <citation type="journal article" date="2018" name="Sci. Rep.">
        <title>Comparative analysis of the Pocillopora damicornis genome highlights role of immune system in coral evolution.</title>
        <authorList>
            <person name="Cunning R."/>
            <person name="Bay R.A."/>
            <person name="Gillette P."/>
            <person name="Baker A.C."/>
            <person name="Traylor-Knowles N."/>
        </authorList>
    </citation>
    <scope>NUCLEOTIDE SEQUENCE [LARGE SCALE GENOMIC DNA]</scope>
    <source>
        <strain evidence="10">RSMAS</strain>
        <tissue evidence="10">Whole animal</tissue>
    </source>
</reference>
<proteinExistence type="predicted"/>
<dbReference type="SMART" id="SM00408">
    <property type="entry name" value="IGc2"/>
    <property type="match status" value="1"/>
</dbReference>
<feature type="disulfide bond" evidence="6">
    <location>
        <begin position="151"/>
        <end position="158"/>
    </location>
</feature>
<feature type="disulfide bond" evidence="6">
    <location>
        <begin position="160"/>
        <end position="180"/>
    </location>
</feature>
<dbReference type="InterPro" id="IPR036179">
    <property type="entry name" value="Ig-like_dom_sf"/>
</dbReference>
<dbReference type="SUPFAM" id="SSF48726">
    <property type="entry name" value="Immunoglobulin"/>
    <property type="match status" value="1"/>
</dbReference>
<dbReference type="InterPro" id="IPR007110">
    <property type="entry name" value="Ig-like_dom"/>
</dbReference>
<dbReference type="InterPro" id="IPR013783">
    <property type="entry name" value="Ig-like_fold"/>
</dbReference>
<sequence length="253" mass="28833">MGSGADREVSLLFEKAARIDKGRSDKIKAIQLGQEATLKCFYDGHPPPKVIWTKGKKKLGDKCAFCVQKVENSPRLSTLRVTPFRDSDFGEYRCKARNKLGFQQIKIKLREHKSKNITQCQRDRLLAGDPRLRLEFLPKCNDDGSYHMIQCSVHLKKCWCVDQSGHKIADAFNNHDGKHCKEPKDKLVLSVIILSIAVALFLLIADVICLVTKNKGVLKKCIRFRNKHKKYGKLKLKEETKLAEIQESAEEDP</sequence>
<dbReference type="PROSITE" id="PS51162">
    <property type="entry name" value="THYROGLOBULIN_1_2"/>
    <property type="match status" value="1"/>
</dbReference>
<dbReference type="PROSITE" id="PS50835">
    <property type="entry name" value="IG_LIKE"/>
    <property type="match status" value="1"/>
</dbReference>
<dbReference type="STRING" id="46731.A0A3M6TNY7"/>
<keyword evidence="7" id="KW-0472">Membrane</keyword>
<dbReference type="Gene3D" id="4.10.800.10">
    <property type="entry name" value="Thyroglobulin type-1"/>
    <property type="match status" value="1"/>
</dbReference>
<dbReference type="GO" id="GO:0007160">
    <property type="term" value="P:cell-matrix adhesion"/>
    <property type="evidence" value="ECO:0007669"/>
    <property type="project" value="TreeGrafter"/>
</dbReference>
<comment type="caution">
    <text evidence="6">Lacks conserved residue(s) required for the propagation of feature annotation.</text>
</comment>
<dbReference type="InterPro" id="IPR051950">
    <property type="entry name" value="Dev_reg/Prot_inhib"/>
</dbReference>
<evidence type="ECO:0000256" key="1">
    <source>
        <dbReference type="ARBA" id="ARBA00004613"/>
    </source>
</evidence>
<dbReference type="InterPro" id="IPR003599">
    <property type="entry name" value="Ig_sub"/>
</dbReference>
<dbReference type="Pfam" id="PF00086">
    <property type="entry name" value="Thyroglobulin_1"/>
    <property type="match status" value="1"/>
</dbReference>
<dbReference type="InterPro" id="IPR013098">
    <property type="entry name" value="Ig_I-set"/>
</dbReference>
<dbReference type="OMA" id="HLKKCWC"/>
<protein>
    <recommendedName>
        <fullName evidence="12">Ig-like domain-containing protein</fullName>
    </recommendedName>
</protein>
<gene>
    <name evidence="10" type="ORF">pdam_00001845</name>
</gene>
<dbReference type="CDD" id="cd00096">
    <property type="entry name" value="Ig"/>
    <property type="match status" value="1"/>
</dbReference>
<feature type="transmembrane region" description="Helical" evidence="7">
    <location>
        <begin position="187"/>
        <end position="211"/>
    </location>
</feature>
<evidence type="ECO:0000256" key="7">
    <source>
        <dbReference type="SAM" id="Phobius"/>
    </source>
</evidence>
<dbReference type="Proteomes" id="UP000275408">
    <property type="component" value="Unassembled WGS sequence"/>
</dbReference>
<keyword evidence="2" id="KW-0964">Secreted</keyword>
<evidence type="ECO:0000313" key="11">
    <source>
        <dbReference type="Proteomes" id="UP000275408"/>
    </source>
</evidence>
<evidence type="ECO:0000256" key="3">
    <source>
        <dbReference type="ARBA" id="ARBA00022737"/>
    </source>
</evidence>
<dbReference type="AlphaFoldDB" id="A0A3M6TNY7"/>
<dbReference type="Gene3D" id="2.60.40.10">
    <property type="entry name" value="Immunoglobulins"/>
    <property type="match status" value="1"/>
</dbReference>
<dbReference type="InterPro" id="IPR036857">
    <property type="entry name" value="Thyroglobulin_1_sf"/>
</dbReference>